<feature type="transmembrane region" description="Helical" evidence="4">
    <location>
        <begin position="6"/>
        <end position="26"/>
    </location>
</feature>
<dbReference type="RefSeq" id="WP_090878841.1">
    <property type="nucleotide sequence ID" value="NZ_FMXQ01000008.1"/>
</dbReference>
<dbReference type="PIRSF" id="PIRSF500136">
    <property type="entry name" value="UDP_ManNAc_DH"/>
    <property type="match status" value="1"/>
</dbReference>
<dbReference type="InterPro" id="IPR001732">
    <property type="entry name" value="UDP-Glc/GDP-Man_DH_N"/>
</dbReference>
<dbReference type="InterPro" id="IPR008927">
    <property type="entry name" value="6-PGluconate_DH-like_C_sf"/>
</dbReference>
<dbReference type="Proteomes" id="UP000199071">
    <property type="component" value="Unassembled WGS sequence"/>
</dbReference>
<evidence type="ECO:0000256" key="2">
    <source>
        <dbReference type="ARBA" id="ARBA00023027"/>
    </source>
</evidence>
<keyword evidence="4" id="KW-0472">Membrane</keyword>
<name>A0A1G6DUT1_9HYPH</name>
<dbReference type="NCBIfam" id="NF008286">
    <property type="entry name" value="PRK11064.1"/>
    <property type="match status" value="1"/>
</dbReference>
<dbReference type="GO" id="GO:0051287">
    <property type="term" value="F:NAD binding"/>
    <property type="evidence" value="ECO:0007669"/>
    <property type="project" value="InterPro"/>
</dbReference>
<evidence type="ECO:0000313" key="6">
    <source>
        <dbReference type="EMBL" id="SDB48896.1"/>
    </source>
</evidence>
<keyword evidence="1" id="KW-0560">Oxidoreductase</keyword>
<dbReference type="Pfam" id="PF03720">
    <property type="entry name" value="UDPG_MGDP_dh_C"/>
    <property type="match status" value="1"/>
</dbReference>
<dbReference type="OrthoDB" id="9803238at2"/>
<dbReference type="PANTHER" id="PTHR43491">
    <property type="entry name" value="UDP-N-ACETYL-D-MANNOSAMINE DEHYDROGENASE"/>
    <property type="match status" value="1"/>
</dbReference>
<evidence type="ECO:0000256" key="3">
    <source>
        <dbReference type="PIRNR" id="PIRNR000124"/>
    </source>
</evidence>
<keyword evidence="4" id="KW-1133">Transmembrane helix</keyword>
<dbReference type="Pfam" id="PF00984">
    <property type="entry name" value="UDPG_MGDP_dh"/>
    <property type="match status" value="1"/>
</dbReference>
<gene>
    <name evidence="6" type="ORF">SAMN02982931_03808</name>
</gene>
<dbReference type="EMBL" id="FMXQ01000008">
    <property type="protein sequence ID" value="SDB48896.1"/>
    <property type="molecule type" value="Genomic_DNA"/>
</dbReference>
<dbReference type="InterPro" id="IPR028359">
    <property type="entry name" value="UDP_ManNAc/GlcNAc_DH"/>
</dbReference>
<dbReference type="SUPFAM" id="SSF48179">
    <property type="entry name" value="6-phosphogluconate dehydrogenase C-terminal domain-like"/>
    <property type="match status" value="1"/>
</dbReference>
<evidence type="ECO:0000313" key="7">
    <source>
        <dbReference type="Proteomes" id="UP000199071"/>
    </source>
</evidence>
<dbReference type="PIRSF" id="PIRSF000124">
    <property type="entry name" value="UDPglc_GDPman_dh"/>
    <property type="match status" value="1"/>
</dbReference>
<dbReference type="GO" id="GO:0000271">
    <property type="term" value="P:polysaccharide biosynthetic process"/>
    <property type="evidence" value="ECO:0007669"/>
    <property type="project" value="InterPro"/>
</dbReference>
<evidence type="ECO:0000259" key="5">
    <source>
        <dbReference type="SMART" id="SM00984"/>
    </source>
</evidence>
<evidence type="ECO:0000256" key="1">
    <source>
        <dbReference type="ARBA" id="ARBA00023002"/>
    </source>
</evidence>
<sequence length="424" mass="45521">MKRPDFSTVMVVGLGYVGLPTAALIASRGFQVIGLDNNPDVVSTINSGRVHIVEADLDGLVQKVVGSGLLRAVEAPVPADVYLIAVPTPITEDKLPNIGLVHDAARSIAPVLKKGDLVILESTSQIGTTEAISELLGELRPDLSMPTAVGEAADVSVAYCPERILPGRVLAELVSNDRCIGGISRRCARRAQRFYTTFVRGTCFRTTARTAEFVKLAENSFRDTNIALANELSLICERFGIDTWEAVGLANRHPRVNILKPGPGVGGHCIAVDPWFMVASAPDLANVIRTARVVNDGRVAHTVERCIEVIERGDADAPIACFGLAYKADIDDLRESPALDIATELCRRYGSRIRIVEPNIQTLPKDLAALGAELTDTDSALAAGGILLLLVDHEEFKMIAPEERAGALTYDSRGIWRATEAAVD</sequence>
<proteinExistence type="inferred from homology"/>
<dbReference type="Gene3D" id="3.40.50.720">
    <property type="entry name" value="NAD(P)-binding Rossmann-like Domain"/>
    <property type="match status" value="2"/>
</dbReference>
<evidence type="ECO:0000256" key="4">
    <source>
        <dbReference type="SAM" id="Phobius"/>
    </source>
</evidence>
<accession>A0A1G6DUT1</accession>
<dbReference type="STRING" id="665467.SAMN02982931_03808"/>
<dbReference type="NCBIfam" id="TIGR03026">
    <property type="entry name" value="NDP-sugDHase"/>
    <property type="match status" value="1"/>
</dbReference>
<dbReference type="InterPro" id="IPR014027">
    <property type="entry name" value="UDP-Glc/GDP-Man_DH_C"/>
</dbReference>
<organism evidence="6 7">
    <name type="scientific">Bauldia litoralis</name>
    <dbReference type="NCBI Taxonomy" id="665467"/>
    <lineage>
        <taxon>Bacteria</taxon>
        <taxon>Pseudomonadati</taxon>
        <taxon>Pseudomonadota</taxon>
        <taxon>Alphaproteobacteria</taxon>
        <taxon>Hyphomicrobiales</taxon>
        <taxon>Kaistiaceae</taxon>
        <taxon>Bauldia</taxon>
    </lineage>
</organism>
<dbReference type="SMART" id="SM00984">
    <property type="entry name" value="UDPG_MGDP_dh_C"/>
    <property type="match status" value="1"/>
</dbReference>
<dbReference type="AlphaFoldDB" id="A0A1G6DUT1"/>
<dbReference type="SUPFAM" id="SSF51735">
    <property type="entry name" value="NAD(P)-binding Rossmann-fold domains"/>
    <property type="match status" value="1"/>
</dbReference>
<keyword evidence="2" id="KW-0520">NAD</keyword>
<keyword evidence="4" id="KW-0812">Transmembrane</keyword>
<keyword evidence="7" id="KW-1185">Reference proteome</keyword>
<dbReference type="InterPro" id="IPR036220">
    <property type="entry name" value="UDP-Glc/GDP-Man_DH_C_sf"/>
</dbReference>
<protein>
    <submittedName>
        <fullName evidence="6">UDP-N-acetyl-D-mannosaminuronic acid dehydrogenase</fullName>
    </submittedName>
</protein>
<dbReference type="SUPFAM" id="SSF52413">
    <property type="entry name" value="UDP-glucose/GDP-mannose dehydrogenase C-terminal domain"/>
    <property type="match status" value="1"/>
</dbReference>
<dbReference type="Gene3D" id="1.20.5.100">
    <property type="entry name" value="Cytochrome c1, transmembrane anchor, C-terminal"/>
    <property type="match status" value="1"/>
</dbReference>
<comment type="similarity">
    <text evidence="3">Belongs to the UDP-glucose/GDP-mannose dehydrogenase family.</text>
</comment>
<dbReference type="InterPro" id="IPR014026">
    <property type="entry name" value="UDP-Glc/GDP-Man_DH_dimer"/>
</dbReference>
<dbReference type="InterPro" id="IPR017476">
    <property type="entry name" value="UDP-Glc/GDP-Man"/>
</dbReference>
<dbReference type="GO" id="GO:0016616">
    <property type="term" value="F:oxidoreductase activity, acting on the CH-OH group of donors, NAD or NADP as acceptor"/>
    <property type="evidence" value="ECO:0007669"/>
    <property type="project" value="InterPro"/>
</dbReference>
<dbReference type="InterPro" id="IPR036291">
    <property type="entry name" value="NAD(P)-bd_dom_sf"/>
</dbReference>
<feature type="domain" description="UDP-glucose/GDP-mannose dehydrogenase C-terminal" evidence="5">
    <location>
        <begin position="320"/>
        <end position="418"/>
    </location>
</feature>
<reference evidence="6 7" key="1">
    <citation type="submission" date="2016-10" db="EMBL/GenBank/DDBJ databases">
        <authorList>
            <person name="de Groot N.N."/>
        </authorList>
    </citation>
    <scope>NUCLEOTIDE SEQUENCE [LARGE SCALE GENOMIC DNA]</scope>
    <source>
        <strain evidence="6 7">ATCC 35022</strain>
    </source>
</reference>
<dbReference type="GO" id="GO:0016628">
    <property type="term" value="F:oxidoreductase activity, acting on the CH-CH group of donors, NAD or NADP as acceptor"/>
    <property type="evidence" value="ECO:0007669"/>
    <property type="project" value="InterPro"/>
</dbReference>
<dbReference type="Pfam" id="PF03721">
    <property type="entry name" value="UDPG_MGDP_dh_N"/>
    <property type="match status" value="1"/>
</dbReference>
<dbReference type="PANTHER" id="PTHR43491:SF1">
    <property type="entry name" value="UDP-N-ACETYL-D-MANNOSAMINE DEHYDROGENASE"/>
    <property type="match status" value="1"/>
</dbReference>